<dbReference type="InParanoid" id="A0A0D0E9Q2"/>
<evidence type="ECO:0000256" key="1">
    <source>
        <dbReference type="SAM" id="MobiDB-lite"/>
    </source>
</evidence>
<protein>
    <submittedName>
        <fullName evidence="2">Uncharacterized protein</fullName>
    </submittedName>
</protein>
<dbReference type="EMBL" id="KN825012">
    <property type="protein sequence ID" value="KIK95940.1"/>
    <property type="molecule type" value="Genomic_DNA"/>
</dbReference>
<feature type="region of interest" description="Disordered" evidence="1">
    <location>
        <begin position="29"/>
        <end position="61"/>
    </location>
</feature>
<dbReference type="AlphaFoldDB" id="A0A0D0E9Q2"/>
<proteinExistence type="predicted"/>
<accession>A0A0D0E9Q2</accession>
<reference evidence="2 3" key="1">
    <citation type="submission" date="2014-04" db="EMBL/GenBank/DDBJ databases">
        <authorList>
            <consortium name="DOE Joint Genome Institute"/>
            <person name="Kuo A."/>
            <person name="Kohler A."/>
            <person name="Jargeat P."/>
            <person name="Nagy L.G."/>
            <person name="Floudas D."/>
            <person name="Copeland A."/>
            <person name="Barry K.W."/>
            <person name="Cichocki N."/>
            <person name="Veneault-Fourrey C."/>
            <person name="LaButti K."/>
            <person name="Lindquist E.A."/>
            <person name="Lipzen A."/>
            <person name="Lundell T."/>
            <person name="Morin E."/>
            <person name="Murat C."/>
            <person name="Sun H."/>
            <person name="Tunlid A."/>
            <person name="Henrissat B."/>
            <person name="Grigoriev I.V."/>
            <person name="Hibbett D.S."/>
            <person name="Martin F."/>
            <person name="Nordberg H.P."/>
            <person name="Cantor M.N."/>
            <person name="Hua S.X."/>
        </authorList>
    </citation>
    <scope>NUCLEOTIDE SEQUENCE [LARGE SCALE GENOMIC DNA]</scope>
    <source>
        <strain evidence="2 3">Ve08.2h10</strain>
    </source>
</reference>
<name>A0A0D0E9Q2_9AGAM</name>
<organism evidence="2 3">
    <name type="scientific">Paxillus rubicundulus Ve08.2h10</name>
    <dbReference type="NCBI Taxonomy" id="930991"/>
    <lineage>
        <taxon>Eukaryota</taxon>
        <taxon>Fungi</taxon>
        <taxon>Dikarya</taxon>
        <taxon>Basidiomycota</taxon>
        <taxon>Agaricomycotina</taxon>
        <taxon>Agaricomycetes</taxon>
        <taxon>Agaricomycetidae</taxon>
        <taxon>Boletales</taxon>
        <taxon>Paxilineae</taxon>
        <taxon>Paxillaceae</taxon>
        <taxon>Paxillus</taxon>
    </lineage>
</organism>
<dbReference type="HOGENOM" id="CLU_2923302_0_0_1"/>
<sequence>MLSPANVLILSWGRGSGCMTQREYSARFESGGSHHCGNEPTSSRYESIDADDSVDLAATTS</sequence>
<keyword evidence="3" id="KW-1185">Reference proteome</keyword>
<gene>
    <name evidence="2" type="ORF">PAXRUDRAFT_346435</name>
</gene>
<reference evidence="3" key="2">
    <citation type="submission" date="2015-01" db="EMBL/GenBank/DDBJ databases">
        <title>Evolutionary Origins and Diversification of the Mycorrhizal Mutualists.</title>
        <authorList>
            <consortium name="DOE Joint Genome Institute"/>
            <consortium name="Mycorrhizal Genomics Consortium"/>
            <person name="Kohler A."/>
            <person name="Kuo A."/>
            <person name="Nagy L.G."/>
            <person name="Floudas D."/>
            <person name="Copeland A."/>
            <person name="Barry K.W."/>
            <person name="Cichocki N."/>
            <person name="Veneault-Fourrey C."/>
            <person name="LaButti K."/>
            <person name="Lindquist E.A."/>
            <person name="Lipzen A."/>
            <person name="Lundell T."/>
            <person name="Morin E."/>
            <person name="Murat C."/>
            <person name="Riley R."/>
            <person name="Ohm R."/>
            <person name="Sun H."/>
            <person name="Tunlid A."/>
            <person name="Henrissat B."/>
            <person name="Grigoriev I.V."/>
            <person name="Hibbett D.S."/>
            <person name="Martin F."/>
        </authorList>
    </citation>
    <scope>NUCLEOTIDE SEQUENCE [LARGE SCALE GENOMIC DNA]</scope>
    <source>
        <strain evidence="3">Ve08.2h10</strain>
    </source>
</reference>
<evidence type="ECO:0000313" key="3">
    <source>
        <dbReference type="Proteomes" id="UP000054538"/>
    </source>
</evidence>
<evidence type="ECO:0000313" key="2">
    <source>
        <dbReference type="EMBL" id="KIK95940.1"/>
    </source>
</evidence>
<dbReference type="Proteomes" id="UP000054538">
    <property type="component" value="Unassembled WGS sequence"/>
</dbReference>